<proteinExistence type="predicted"/>
<comment type="caution">
    <text evidence="1">The sequence shown here is derived from an EMBL/GenBank/DDBJ whole genome shotgun (WGS) entry which is preliminary data.</text>
</comment>
<protein>
    <submittedName>
        <fullName evidence="1">Uncharacterized protein</fullName>
    </submittedName>
</protein>
<dbReference type="EMBL" id="CM045763">
    <property type="protein sequence ID" value="KAI8023754.1"/>
    <property type="molecule type" value="Genomic_DNA"/>
</dbReference>
<name>A0ACC0IFN9_9ERIC</name>
<organism evidence="1 2">
    <name type="scientific">Camellia lanceoleosa</name>
    <dbReference type="NCBI Taxonomy" id="1840588"/>
    <lineage>
        <taxon>Eukaryota</taxon>
        <taxon>Viridiplantae</taxon>
        <taxon>Streptophyta</taxon>
        <taxon>Embryophyta</taxon>
        <taxon>Tracheophyta</taxon>
        <taxon>Spermatophyta</taxon>
        <taxon>Magnoliopsida</taxon>
        <taxon>eudicotyledons</taxon>
        <taxon>Gunneridae</taxon>
        <taxon>Pentapetalae</taxon>
        <taxon>asterids</taxon>
        <taxon>Ericales</taxon>
        <taxon>Theaceae</taxon>
        <taxon>Camellia</taxon>
    </lineage>
</organism>
<gene>
    <name evidence="1" type="ORF">LOK49_LG03G03107</name>
</gene>
<evidence type="ECO:0000313" key="1">
    <source>
        <dbReference type="EMBL" id="KAI8023754.1"/>
    </source>
</evidence>
<evidence type="ECO:0000313" key="2">
    <source>
        <dbReference type="Proteomes" id="UP001060215"/>
    </source>
</evidence>
<dbReference type="Proteomes" id="UP001060215">
    <property type="component" value="Chromosome 6"/>
</dbReference>
<keyword evidence="2" id="KW-1185">Reference proteome</keyword>
<accession>A0ACC0IFN9</accession>
<reference evidence="1 2" key="1">
    <citation type="journal article" date="2022" name="Plant J.">
        <title>Chromosome-level genome of Camellia lanceoleosa provides a valuable resource for understanding genome evolution and self-incompatibility.</title>
        <authorList>
            <person name="Gong W."/>
            <person name="Xiao S."/>
            <person name="Wang L."/>
            <person name="Liao Z."/>
            <person name="Chang Y."/>
            <person name="Mo W."/>
            <person name="Hu G."/>
            <person name="Li W."/>
            <person name="Zhao G."/>
            <person name="Zhu H."/>
            <person name="Hu X."/>
            <person name="Ji K."/>
            <person name="Xiang X."/>
            <person name="Song Q."/>
            <person name="Yuan D."/>
            <person name="Jin S."/>
            <person name="Zhang L."/>
        </authorList>
    </citation>
    <scope>NUCLEOTIDE SEQUENCE [LARGE SCALE GENOMIC DNA]</scope>
    <source>
        <strain evidence="1">SQ_2022a</strain>
    </source>
</reference>
<sequence length="158" mass="16933">MVSHVVSRRDMATQMSPRDNTGSSPKGRSSFSTSSPSILPIVESYSNDSAKLEIRDVHSHCDKAGQKTWSVLPSASRAGMCVCVSTSTSLTPLDFSASSIPSHSGLTPITPTTSSLESSTAEYGRIWPLFEVSLSRSSLKSRFSTTVEIASDLCARRV</sequence>